<protein>
    <submittedName>
        <fullName evidence="1">DNA-binding protein</fullName>
    </submittedName>
</protein>
<evidence type="ECO:0000313" key="2">
    <source>
        <dbReference type="Proteomes" id="UP000594569"/>
    </source>
</evidence>
<accession>A0A123SWL2</accession>
<sequence>MNDLEKRVLRLIPTGASQPRQAKYIAQLVGVDIRTVRNIVNRLIIRYSVPIVAKRGLVSGFYIPETDSERLGGIRELRAQHKNEGKRLDTLISASLTDWKEYLKDDEPTEP</sequence>
<gene>
    <name evidence="1" type="ORF">I5V48_11575</name>
</gene>
<name>A0A123SWL2_STRSU</name>
<dbReference type="EMBL" id="CP065430">
    <property type="protein sequence ID" value="QPO26553.1"/>
    <property type="molecule type" value="Genomic_DNA"/>
</dbReference>
<dbReference type="AlphaFoldDB" id="A0A123SWL2"/>
<evidence type="ECO:0000313" key="1">
    <source>
        <dbReference type="EMBL" id="QPO26553.1"/>
    </source>
</evidence>
<dbReference type="Proteomes" id="UP000594569">
    <property type="component" value="Chromosome"/>
</dbReference>
<proteinExistence type="predicted"/>
<keyword evidence="1" id="KW-0238">DNA-binding</keyword>
<dbReference type="GO" id="GO:0003677">
    <property type="term" value="F:DNA binding"/>
    <property type="evidence" value="ECO:0007669"/>
    <property type="project" value="UniProtKB-KW"/>
</dbReference>
<reference evidence="1 2" key="1">
    <citation type="submission" date="2020-12" db="EMBL/GenBank/DDBJ databases">
        <title>Nonconservative transfer and diversity of a new family of integrative and conjugative elements associated with antibiotic resistance in zoonotic pathogen Streptococcus suis.</title>
        <authorList>
            <person name="Huang J."/>
        </authorList>
    </citation>
    <scope>NUCLEOTIDE SEQUENCE [LARGE SCALE GENOMIC DNA]</scope>
    <source>
        <strain evidence="1 2">YZDH1</strain>
    </source>
</reference>
<organism evidence="1 2">
    <name type="scientific">Streptococcus suis</name>
    <dbReference type="NCBI Taxonomy" id="1307"/>
    <lineage>
        <taxon>Bacteria</taxon>
        <taxon>Bacillati</taxon>
        <taxon>Bacillota</taxon>
        <taxon>Bacilli</taxon>
        <taxon>Lactobacillales</taxon>
        <taxon>Streptococcaceae</taxon>
        <taxon>Streptococcus</taxon>
    </lineage>
</organism>